<dbReference type="Gene3D" id="3.40.50.720">
    <property type="entry name" value="NAD(P)-binding Rossmann-like Domain"/>
    <property type="match status" value="1"/>
</dbReference>
<dbReference type="InterPro" id="IPR036291">
    <property type="entry name" value="NAD(P)-bd_dom_sf"/>
</dbReference>
<dbReference type="GO" id="GO:0016491">
    <property type="term" value="F:oxidoreductase activity"/>
    <property type="evidence" value="ECO:0007669"/>
    <property type="project" value="InterPro"/>
</dbReference>
<dbReference type="SUPFAM" id="SSF50129">
    <property type="entry name" value="GroES-like"/>
    <property type="match status" value="1"/>
</dbReference>
<dbReference type="Proteomes" id="UP000076449">
    <property type="component" value="Chromosome IV"/>
</dbReference>
<dbReference type="InterPro" id="IPR036736">
    <property type="entry name" value="ACP-like_sf"/>
</dbReference>
<dbReference type="Pfam" id="PF08659">
    <property type="entry name" value="KR"/>
    <property type="match status" value="1"/>
</dbReference>
<evidence type="ECO:0000259" key="5">
    <source>
        <dbReference type="PROSITE" id="PS50075"/>
    </source>
</evidence>
<dbReference type="PANTHER" id="PTHR43775">
    <property type="entry name" value="FATTY ACID SYNTHASE"/>
    <property type="match status" value="1"/>
</dbReference>
<dbReference type="GO" id="GO:0044550">
    <property type="term" value="P:secondary metabolite biosynthetic process"/>
    <property type="evidence" value="ECO:0007669"/>
    <property type="project" value="TreeGrafter"/>
</dbReference>
<evidence type="ECO:0000256" key="4">
    <source>
        <dbReference type="SAM" id="MobiDB-lite"/>
    </source>
</evidence>
<reference evidence="6" key="1">
    <citation type="journal article" date="2014" name="Genome Announc.">
        <title>Complete sequencing and chromosome-scale genome assembly of the industrial progenitor strain P2niaD18 from the penicillin producer Penicillium chrysogenum.</title>
        <authorList>
            <person name="Specht T."/>
            <person name="Dahlmann T.A."/>
            <person name="Zadra I."/>
            <person name="Kurnsteiner H."/>
            <person name="Kuck U."/>
        </authorList>
    </citation>
    <scope>NUCLEOTIDE SEQUENCE [LARGE SCALE GENOMIC DNA]</scope>
    <source>
        <strain evidence="6">P2niaD18</strain>
    </source>
</reference>
<name>A0A167PVL0_PENCH</name>
<feature type="domain" description="Carrier" evidence="5">
    <location>
        <begin position="529"/>
        <end position="606"/>
    </location>
</feature>
<dbReference type="GO" id="GO:0006633">
    <property type="term" value="P:fatty acid biosynthetic process"/>
    <property type="evidence" value="ECO:0007669"/>
    <property type="project" value="TreeGrafter"/>
</dbReference>
<dbReference type="GO" id="GO:0016874">
    <property type="term" value="F:ligase activity"/>
    <property type="evidence" value="ECO:0007669"/>
    <property type="project" value="UniProtKB-KW"/>
</dbReference>
<proteinExistence type="predicted"/>
<evidence type="ECO:0000256" key="1">
    <source>
        <dbReference type="ARBA" id="ARBA00022450"/>
    </source>
</evidence>
<feature type="region of interest" description="Disordered" evidence="4">
    <location>
        <begin position="356"/>
        <end position="398"/>
    </location>
</feature>
<dbReference type="SMART" id="SM00822">
    <property type="entry name" value="PKS_KR"/>
    <property type="match status" value="1"/>
</dbReference>
<dbReference type="CDD" id="cd05195">
    <property type="entry name" value="enoyl_red"/>
    <property type="match status" value="1"/>
</dbReference>
<dbReference type="InterPro" id="IPR020843">
    <property type="entry name" value="ER"/>
</dbReference>
<dbReference type="AlphaFoldDB" id="A0A167PVL0"/>
<dbReference type="SUPFAM" id="SSF47336">
    <property type="entry name" value="ACP-like"/>
    <property type="match status" value="1"/>
</dbReference>
<keyword evidence="3" id="KW-0511">Multifunctional enzyme</keyword>
<dbReference type="PROSITE" id="PS50075">
    <property type="entry name" value="CARRIER"/>
    <property type="match status" value="1"/>
</dbReference>
<dbReference type="InterPro" id="IPR057326">
    <property type="entry name" value="KR_dom"/>
</dbReference>
<feature type="compositionally biased region" description="Polar residues" evidence="4">
    <location>
        <begin position="387"/>
        <end position="398"/>
    </location>
</feature>
<gene>
    <name evidence="6" type="ORF">EN45_109990</name>
</gene>
<sequence>MTSKSPSSAKKLAVSSRPLVVQQPHIQSGDRVTLLWEGMYATKLRIDRRLAVHIPDSVSFEEVDALPMVHTTAYHAVISAAKLRPGQSVLVHAAAGGVGQAALHLAAHLGLVAYATVDSEHKRRLLVERYNVPEAHIFHSRDTSFAKAIKRITGGRGVHCVLNSLSGELLRAHGRALWHVPRDRSARCHEQHAVPADKYPGAELETAFRTMHGASIVGNSSSRLEMILRHTYSAKLSRQSESPNSTYLFVGGLGGLGRSFAREFVACGARHIAFISRLGDSSADARITVQPLTTFGAVTKAYHADVADEPAFLSAMQECVTDFPPIAGVVQMAMILRDTLFEKIFGRNPCRPRSKANSIYITTSPPPQRTRWISSSSAPPSPASSATQPRRNTPLQTLSKTPLPAAVVVKASRAWRLTSVSCATSRARHNGRLAHWEAILGIREKPSHALMKSLINSEWKGDSYPAQVCTDLGTANVMARFGLVRSEHFGDPPFGPLNVLSYIFVLVPDTSSAASSPYPRLAAASALDEAVSIITDAFVHETAGILQIPLYEVDPDTPMYRYEVASLVALEVRNWITRELQANMALLKILAAEPMKMFAGKIAKQNGQWQSAGTVGLNRSNSVTAGNSPWIDDKASI</sequence>
<dbReference type="SUPFAM" id="SSF51735">
    <property type="entry name" value="NAD(P)-binding Rossmann-fold domains"/>
    <property type="match status" value="2"/>
</dbReference>
<evidence type="ECO:0000313" key="6">
    <source>
        <dbReference type="EMBL" id="KZN83888.1"/>
    </source>
</evidence>
<keyword evidence="1" id="KW-0596">Phosphopantetheine</keyword>
<dbReference type="EMBL" id="CM002801">
    <property type="protein sequence ID" value="KZN83888.1"/>
    <property type="molecule type" value="Genomic_DNA"/>
</dbReference>
<dbReference type="InterPro" id="IPR011032">
    <property type="entry name" value="GroES-like_sf"/>
</dbReference>
<evidence type="ECO:0000256" key="3">
    <source>
        <dbReference type="ARBA" id="ARBA00023268"/>
    </source>
</evidence>
<evidence type="ECO:0000256" key="2">
    <source>
        <dbReference type="ARBA" id="ARBA00022553"/>
    </source>
</evidence>
<dbReference type="GO" id="GO:0004312">
    <property type="term" value="F:fatty acid synthase activity"/>
    <property type="evidence" value="ECO:0007669"/>
    <property type="project" value="TreeGrafter"/>
</dbReference>
<dbReference type="InterPro" id="IPR013968">
    <property type="entry name" value="PKS_KR"/>
</dbReference>
<dbReference type="PANTHER" id="PTHR43775:SF37">
    <property type="entry name" value="SI:DKEY-61P9.11"/>
    <property type="match status" value="1"/>
</dbReference>
<dbReference type="Gene3D" id="3.90.180.10">
    <property type="entry name" value="Medium-chain alcohol dehydrogenases, catalytic domain"/>
    <property type="match status" value="1"/>
</dbReference>
<feature type="compositionally biased region" description="Low complexity" evidence="4">
    <location>
        <begin position="374"/>
        <end position="386"/>
    </location>
</feature>
<accession>A0A167PVL0</accession>
<keyword evidence="2" id="KW-0597">Phosphoprotein</keyword>
<protein>
    <submittedName>
        <fullName evidence="6">Lovastatin diketide synthase LovF</fullName>
    </submittedName>
</protein>
<dbReference type="InterPro" id="IPR009081">
    <property type="entry name" value="PP-bd_ACP"/>
</dbReference>
<dbReference type="InterPro" id="IPR050091">
    <property type="entry name" value="PKS_NRPS_Biosynth_Enz"/>
</dbReference>
<dbReference type="SMART" id="SM00829">
    <property type="entry name" value="PKS_ER"/>
    <property type="match status" value="1"/>
</dbReference>
<organism evidence="6">
    <name type="scientific">Penicillium chrysogenum</name>
    <name type="common">Penicillium notatum</name>
    <dbReference type="NCBI Taxonomy" id="5076"/>
    <lineage>
        <taxon>Eukaryota</taxon>
        <taxon>Fungi</taxon>
        <taxon>Dikarya</taxon>
        <taxon>Ascomycota</taxon>
        <taxon>Pezizomycotina</taxon>
        <taxon>Eurotiomycetes</taxon>
        <taxon>Eurotiomycetidae</taxon>
        <taxon>Eurotiales</taxon>
        <taxon>Aspergillaceae</taxon>
        <taxon>Penicillium</taxon>
        <taxon>Penicillium chrysogenum species complex</taxon>
    </lineage>
</organism>